<protein>
    <submittedName>
        <fullName evidence="5">Uncharacterized protein</fullName>
    </submittedName>
</protein>
<dbReference type="Proteomes" id="UP000319160">
    <property type="component" value="Unassembled WGS sequence"/>
</dbReference>
<dbReference type="PROSITE" id="PS50088">
    <property type="entry name" value="ANK_REPEAT"/>
    <property type="match status" value="10"/>
</dbReference>
<dbReference type="OrthoDB" id="341259at2759"/>
<proteinExistence type="predicted"/>
<feature type="repeat" description="ANK" evidence="3">
    <location>
        <begin position="1217"/>
        <end position="1249"/>
    </location>
</feature>
<accession>A0A553HQU0</accession>
<keyword evidence="1" id="KW-0677">Repeat</keyword>
<feature type="repeat" description="ANK" evidence="3">
    <location>
        <begin position="1596"/>
        <end position="1629"/>
    </location>
</feature>
<feature type="repeat" description="ANK" evidence="3">
    <location>
        <begin position="1017"/>
        <end position="1049"/>
    </location>
</feature>
<sequence length="1829" mass="205051">MEASDHSYEGSDGCRSGLSESSSPIDDSKDVNDGSTQGKNEEGNRSSSTGALPASDVIDRDNNRPEFGLSEDPTDDAADYDVVLIHGIRDSCKAVWIHDNTCNWVKSHLLSYKKVNLLEFRYAIGDKAPIYSEGIEAEAARFLEDLMEIHRNRPVRSPQEFLLRQLLNAGIDSPSHFCDARLGWHNRSDGRQASRYGIVSQLTNLMIFYNCPHRTSSILDAHDTMMNLLNLAGYPRLTALSMKARRLADQVDLVNHGAVDAMLWLHIPMVNIISVPPSKESDSCSSPQDVQLNVSTYCLGKNSAMVQQPLERPYFTNLTHLELAQYKNDNPGMTSISAAIEDYIPKSTEYYFINHGDAGKLTWRYLLSECPPVRPPLTQNIHDEPLDDQFWTWIIGQEESLSWFDQQDVGTRILHVHGSSLMDVWSDKIYHGLDMLRPWQDTTVHFRFDRNDIRFNNVHGMISYLVIQLYRRLLFIRQAGAADTFLSFLNNSRSCSTTDLFQWLSILHQQYHVTGIIYVVSCIDQCKDDFVGYLHQIRDMGKHTEFAFRILVTSDAKSEHMGQLEDYPSINLEHFVAHEQYSPNGLRHRNQRLFEELIVLDIGTKTLVNQIIDACGSDFQLSGMLLAWLVSVQGAQGLGPETIKILKNFTKPPSPLSACVAIRNSLPKSLQETEKDVYIIVKTALHPLSVDQIAWALISDSFEEHLADSSQRQQDAAIKIQQFLPGLYELKHGEVHLCHDYWVSKNYDAAHDKASCHAMMARRCIGYLSIPSIREDLANLHRDNDKVYPAYFGNNLTTYSVKFLSLHYMLAGEKRPKKELFSFYENEKTRMIWYNVHFRLTSYLRHPLYSQSLPALPVVAQTGLSDLVTMFIESEKDKENFESDIAIALTEAARYGRNEVVNQLLKEVGGRSGALKNAISSSASYGSIEPLYTLVSRCALIKEFEWPEDILHRTSWLGLTTVAEKLLEAGVTPNPAKEPQNYEGYLPLQLCMPGRHQHTATLLIQEGRADIGAKSSIGRSALVQAARYSNLDVVSLLLQRHVSYDSQDLHGALHYACYGGAFAAVQELLKNISTTEWESASEQRMVPLIVAVNCGYFQCVEALTTNGINTNLSDGQTLPLISAVQSKRSELARLLLLHGANPNMTTEKFKLPLLAAVDNDDILMIKLLVEMGADVEMEDQTDTIMKTALSSAASFLNKDMLDYLLLMGANVNHIAVGSRSPLFAATWYGRQDNVKTLLRHGADPNAVVSDPINWTPINAAYDNLVTLRALIEGGADINHCSRDGTVLFQASRWGFEATVEFLLEFRNDLDLDKELVDEENGENNGMSPLCIACKYNHVGIIRLLLEAGADAQHKTRHGQFPLELCIETVPQGLPDQSLRQLLEYHPRINLSQRDDKGNTALHKIDALTPLAITKLLVNAGADLNTANHKGYTALMVALEAGNIEVCRYLFSKMVSLSGTSNISPGLLHRAVFGANLDLIKMVIEAGADVNEIDPRTGETPLYTHLTGSPSIPIVQYLVETCKADINLAGGDLGYPIMQACRPSNLEIIRFLVEAGADVNVKDRAGRSPIHLFYYTGFNDIDILVDHGADLEARDKLGRTPLHYAAAVGDEKDVEELLKSSKIDVNQRDIDGWTPLMWACLQRKTWNLDYVADVLLARGADIWVRGKVEDEEWSPLKLARFHGGYGDWVLERLEPEDKSKPKLLHDEDRQEYWDDEFHQDAGVYAGVVRKNTLEAMIYAFDVIRIEIYFTPIMNTSSLQERSLDPKAKAQSLAKTMFGAKELNQSLTKVLAQASSVKDRIKLGLVIALENIDSYHIISLRKACARCFGVF</sequence>
<feature type="region of interest" description="Disordered" evidence="4">
    <location>
        <begin position="1"/>
        <end position="73"/>
    </location>
</feature>
<evidence type="ECO:0000313" key="6">
    <source>
        <dbReference type="Proteomes" id="UP000319160"/>
    </source>
</evidence>
<dbReference type="PROSITE" id="PS50297">
    <property type="entry name" value="ANK_REP_REGION"/>
    <property type="match status" value="6"/>
</dbReference>
<dbReference type="SMART" id="SM00248">
    <property type="entry name" value="ANK"/>
    <property type="match status" value="20"/>
</dbReference>
<dbReference type="Pfam" id="PF00023">
    <property type="entry name" value="Ank"/>
    <property type="match status" value="2"/>
</dbReference>
<evidence type="ECO:0000256" key="2">
    <source>
        <dbReference type="ARBA" id="ARBA00023043"/>
    </source>
</evidence>
<keyword evidence="2 3" id="KW-0040">ANK repeat</keyword>
<reference evidence="6" key="1">
    <citation type="submission" date="2019-06" db="EMBL/GenBank/DDBJ databases">
        <title>Draft genome sequence of the griseofulvin-producing fungus Xylaria cubensis strain G536.</title>
        <authorList>
            <person name="Mead M.E."/>
            <person name="Raja H.A."/>
            <person name="Steenwyk J.L."/>
            <person name="Knowles S.L."/>
            <person name="Oberlies N.H."/>
            <person name="Rokas A."/>
        </authorList>
    </citation>
    <scope>NUCLEOTIDE SEQUENCE [LARGE SCALE GENOMIC DNA]</scope>
    <source>
        <strain evidence="6">G536</strain>
    </source>
</reference>
<keyword evidence="6" id="KW-1185">Reference proteome</keyword>
<dbReference type="STRING" id="2512241.A0A553HQU0"/>
<dbReference type="PANTHER" id="PTHR24198">
    <property type="entry name" value="ANKYRIN REPEAT AND PROTEIN KINASE DOMAIN-CONTAINING PROTEIN"/>
    <property type="match status" value="1"/>
</dbReference>
<dbReference type="EMBL" id="VFLP01000057">
    <property type="protein sequence ID" value="TRX90315.1"/>
    <property type="molecule type" value="Genomic_DNA"/>
</dbReference>
<feature type="repeat" description="ANK" evidence="3">
    <location>
        <begin position="1531"/>
        <end position="1563"/>
    </location>
</feature>
<dbReference type="SUPFAM" id="SSF48403">
    <property type="entry name" value="Ankyrin repeat"/>
    <property type="match status" value="3"/>
</dbReference>
<name>A0A553HQU0_9PEZI</name>
<dbReference type="Pfam" id="PF12796">
    <property type="entry name" value="Ank_2"/>
    <property type="match status" value="4"/>
</dbReference>
<evidence type="ECO:0000256" key="1">
    <source>
        <dbReference type="ARBA" id="ARBA00022737"/>
    </source>
</evidence>
<feature type="repeat" description="ANK" evidence="3">
    <location>
        <begin position="1396"/>
        <end position="1428"/>
    </location>
</feature>
<gene>
    <name evidence="5" type="ORF">FHL15_008860</name>
</gene>
<comment type="caution">
    <text evidence="5">The sequence shown here is derived from an EMBL/GenBank/DDBJ whole genome shotgun (WGS) entry which is preliminary data.</text>
</comment>
<feature type="repeat" description="ANK" evidence="3">
    <location>
        <begin position="1467"/>
        <end position="1494"/>
    </location>
</feature>
<dbReference type="InterPro" id="IPR036770">
    <property type="entry name" value="Ankyrin_rpt-contain_sf"/>
</dbReference>
<dbReference type="InterPro" id="IPR002110">
    <property type="entry name" value="Ankyrin_rpt"/>
</dbReference>
<feature type="repeat" description="ANK" evidence="3">
    <location>
        <begin position="1630"/>
        <end position="1666"/>
    </location>
</feature>
<feature type="repeat" description="ANK" evidence="3">
    <location>
        <begin position="1148"/>
        <end position="1180"/>
    </location>
</feature>
<organism evidence="5 6">
    <name type="scientific">Xylaria flabelliformis</name>
    <dbReference type="NCBI Taxonomy" id="2512241"/>
    <lineage>
        <taxon>Eukaryota</taxon>
        <taxon>Fungi</taxon>
        <taxon>Dikarya</taxon>
        <taxon>Ascomycota</taxon>
        <taxon>Pezizomycotina</taxon>
        <taxon>Sordariomycetes</taxon>
        <taxon>Xylariomycetidae</taxon>
        <taxon>Xylariales</taxon>
        <taxon>Xylariaceae</taxon>
        <taxon>Xylaria</taxon>
    </lineage>
</organism>
<dbReference type="PRINTS" id="PR01415">
    <property type="entry name" value="ANKYRIN"/>
</dbReference>
<evidence type="ECO:0000256" key="4">
    <source>
        <dbReference type="SAM" id="MobiDB-lite"/>
    </source>
</evidence>
<feature type="repeat" description="ANK" evidence="3">
    <location>
        <begin position="1324"/>
        <end position="1356"/>
    </location>
</feature>
<evidence type="ECO:0000313" key="5">
    <source>
        <dbReference type="EMBL" id="TRX90315.1"/>
    </source>
</evidence>
<evidence type="ECO:0000256" key="3">
    <source>
        <dbReference type="PROSITE-ProRule" id="PRU00023"/>
    </source>
</evidence>
<dbReference type="Gene3D" id="1.25.40.20">
    <property type="entry name" value="Ankyrin repeat-containing domain"/>
    <property type="match status" value="3"/>
</dbReference>
<dbReference type="PANTHER" id="PTHR24198:SF165">
    <property type="entry name" value="ANKYRIN REPEAT-CONTAINING PROTEIN-RELATED"/>
    <property type="match status" value="1"/>
</dbReference>
<feature type="repeat" description="ANK" evidence="3">
    <location>
        <begin position="1429"/>
        <end position="1461"/>
    </location>
</feature>